<keyword evidence="2" id="KW-1185">Reference proteome</keyword>
<gene>
    <name evidence="1" type="ORF">MC7420_4112</name>
</gene>
<protein>
    <submittedName>
        <fullName evidence="1">Uncharacterized protein</fullName>
    </submittedName>
</protein>
<dbReference type="STRING" id="118168.MC7420_4112"/>
<evidence type="ECO:0000313" key="2">
    <source>
        <dbReference type="Proteomes" id="UP000003835"/>
    </source>
</evidence>
<dbReference type="eggNOG" id="ENOG50331EP">
    <property type="taxonomic scope" value="Bacteria"/>
</dbReference>
<proteinExistence type="predicted"/>
<dbReference type="HOGENOM" id="CLU_1298037_0_0_3"/>
<evidence type="ECO:0000313" key="1">
    <source>
        <dbReference type="EMBL" id="EDX74127.1"/>
    </source>
</evidence>
<reference evidence="1 2" key="1">
    <citation type="submission" date="2008-07" db="EMBL/GenBank/DDBJ databases">
        <authorList>
            <person name="Tandeau de Marsac N."/>
            <person name="Ferriera S."/>
            <person name="Johnson J."/>
            <person name="Kravitz S."/>
            <person name="Beeson K."/>
            <person name="Sutton G."/>
            <person name="Rogers Y.-H."/>
            <person name="Friedman R."/>
            <person name="Frazier M."/>
            <person name="Venter J.C."/>
        </authorList>
    </citation>
    <scope>NUCLEOTIDE SEQUENCE [LARGE SCALE GENOMIC DNA]</scope>
    <source>
        <strain evidence="1 2">PCC 7420</strain>
    </source>
</reference>
<dbReference type="AlphaFoldDB" id="B4VV97"/>
<dbReference type="Proteomes" id="UP000003835">
    <property type="component" value="Unassembled WGS sequence"/>
</dbReference>
<organism evidence="1 2">
    <name type="scientific">Coleofasciculus chthonoplastes PCC 7420</name>
    <dbReference type="NCBI Taxonomy" id="118168"/>
    <lineage>
        <taxon>Bacteria</taxon>
        <taxon>Bacillati</taxon>
        <taxon>Cyanobacteriota</taxon>
        <taxon>Cyanophyceae</taxon>
        <taxon>Coleofasciculales</taxon>
        <taxon>Coleofasciculaceae</taxon>
        <taxon>Coleofasciculus</taxon>
    </lineage>
</organism>
<dbReference type="RefSeq" id="WP_006102432.1">
    <property type="nucleotide sequence ID" value="NZ_DS989854.1"/>
</dbReference>
<dbReference type="OrthoDB" id="451343at2"/>
<dbReference type="EMBL" id="DS989854">
    <property type="protein sequence ID" value="EDX74127.1"/>
    <property type="molecule type" value="Genomic_DNA"/>
</dbReference>
<sequence length="212" mass="23753">MSAISASAWSVISMQPQLEPLHNCLSQQERISVKTQIVTAILYPLSPSPPPQFGDFQVGAIVQRDRYYGIVAKIETNSYRPITIVWDGTPDEKSDCFAYTTDEIRVLHIKPLPKFIPHQTFICLPPKTVIQLEDGEILMFSQPSYFGVEAVEKDSDRITISNRCERLIVPLSSFPGFAIACTVQLPDRAKLEAASRSLSPSDLRVSNRFCYS</sequence>
<name>B4VV97_9CYAN</name>
<accession>B4VV97</accession>